<name>A0A4Y2I7X9_ARAVE</name>
<evidence type="ECO:0000313" key="1">
    <source>
        <dbReference type="EMBL" id="GBM73726.1"/>
    </source>
</evidence>
<organism evidence="2 3">
    <name type="scientific">Araneus ventricosus</name>
    <name type="common">Orbweaver spider</name>
    <name type="synonym">Epeira ventricosa</name>
    <dbReference type="NCBI Taxonomy" id="182803"/>
    <lineage>
        <taxon>Eukaryota</taxon>
        <taxon>Metazoa</taxon>
        <taxon>Ecdysozoa</taxon>
        <taxon>Arthropoda</taxon>
        <taxon>Chelicerata</taxon>
        <taxon>Arachnida</taxon>
        <taxon>Araneae</taxon>
        <taxon>Araneomorphae</taxon>
        <taxon>Entelegynae</taxon>
        <taxon>Araneoidea</taxon>
        <taxon>Araneidae</taxon>
        <taxon>Araneus</taxon>
    </lineage>
</organism>
<dbReference type="EMBL" id="BGPR01184782">
    <property type="protein sequence ID" value="GBM73726.1"/>
    <property type="molecule type" value="Genomic_DNA"/>
</dbReference>
<comment type="caution">
    <text evidence="2">The sequence shown here is derived from an EMBL/GenBank/DDBJ whole genome shotgun (WGS) entry which is preliminary data.</text>
</comment>
<gene>
    <name evidence="2" type="ORF">AVEN_103574_1</name>
    <name evidence="1" type="ORF">AVEN_3555_1</name>
</gene>
<accession>A0A4Y2I7X9</accession>
<feature type="non-terminal residue" evidence="2">
    <location>
        <position position="43"/>
    </location>
</feature>
<reference evidence="2 3" key="1">
    <citation type="journal article" date="2019" name="Sci. Rep.">
        <title>Orb-weaving spider Araneus ventricosus genome elucidates the spidroin gene catalogue.</title>
        <authorList>
            <person name="Kono N."/>
            <person name="Nakamura H."/>
            <person name="Ohtoshi R."/>
            <person name="Moran D.A.P."/>
            <person name="Shinohara A."/>
            <person name="Yoshida Y."/>
            <person name="Fujiwara M."/>
            <person name="Mori M."/>
            <person name="Tomita M."/>
            <person name="Arakawa K."/>
        </authorList>
    </citation>
    <scope>NUCLEOTIDE SEQUENCE [LARGE SCALE GENOMIC DNA]</scope>
</reference>
<proteinExistence type="predicted"/>
<dbReference type="EMBL" id="BGPR01184786">
    <property type="protein sequence ID" value="GBM73744.1"/>
    <property type="molecule type" value="Genomic_DNA"/>
</dbReference>
<keyword evidence="3" id="KW-1185">Reference proteome</keyword>
<dbReference type="AlphaFoldDB" id="A0A4Y2I7X9"/>
<protein>
    <submittedName>
        <fullName evidence="2">Uncharacterized protein</fullName>
    </submittedName>
</protein>
<sequence>MSSSYLLPDTPFRCVKSTKSASFGILKRTILFSSSLGILGCQA</sequence>
<evidence type="ECO:0000313" key="2">
    <source>
        <dbReference type="EMBL" id="GBM73744.1"/>
    </source>
</evidence>
<dbReference type="Proteomes" id="UP000499080">
    <property type="component" value="Unassembled WGS sequence"/>
</dbReference>
<evidence type="ECO:0000313" key="3">
    <source>
        <dbReference type="Proteomes" id="UP000499080"/>
    </source>
</evidence>